<evidence type="ECO:0000313" key="2">
    <source>
        <dbReference type="Proteomes" id="UP000799755"/>
    </source>
</evidence>
<evidence type="ECO:0000313" key="1">
    <source>
        <dbReference type="EMBL" id="KAF2472605.1"/>
    </source>
</evidence>
<organism evidence="1 2">
    <name type="scientific">Lindgomyces ingoldianus</name>
    <dbReference type="NCBI Taxonomy" id="673940"/>
    <lineage>
        <taxon>Eukaryota</taxon>
        <taxon>Fungi</taxon>
        <taxon>Dikarya</taxon>
        <taxon>Ascomycota</taxon>
        <taxon>Pezizomycotina</taxon>
        <taxon>Dothideomycetes</taxon>
        <taxon>Pleosporomycetidae</taxon>
        <taxon>Pleosporales</taxon>
        <taxon>Lindgomycetaceae</taxon>
        <taxon>Lindgomyces</taxon>
    </lineage>
</organism>
<sequence length="216" mass="24682">MCATCGFSSLIATGPPLLRCSRCQAVYYCSKACQRADWKSHKASCTRAPHHSHSPYTITPQPSCPSSPSGFPSPVSPDIVKINLHALDSMTVYKHLIDAYRLLANESWNASSMVRPRCSLHDADDHHSVNPIPTFRHFLNEAERRNGLLPMWWTQDTKRDCEEMELRLQRNPREWRDVEWAGDVNAKRKHEDDRMAEGLRELAERCVGVQRIDITV</sequence>
<dbReference type="EMBL" id="MU003502">
    <property type="protein sequence ID" value="KAF2472605.1"/>
    <property type="molecule type" value="Genomic_DNA"/>
</dbReference>
<dbReference type="Proteomes" id="UP000799755">
    <property type="component" value="Unassembled WGS sequence"/>
</dbReference>
<gene>
    <name evidence="1" type="ORF">BDR25DRAFT_15762</name>
</gene>
<name>A0ACB6R0I8_9PLEO</name>
<proteinExistence type="predicted"/>
<comment type="caution">
    <text evidence="1">The sequence shown here is derived from an EMBL/GenBank/DDBJ whole genome shotgun (WGS) entry which is preliminary data.</text>
</comment>
<keyword evidence="2" id="KW-1185">Reference proteome</keyword>
<protein>
    <submittedName>
        <fullName evidence="1">Uncharacterized protein</fullName>
    </submittedName>
</protein>
<accession>A0ACB6R0I8</accession>
<reference evidence="1" key="1">
    <citation type="journal article" date="2020" name="Stud. Mycol.">
        <title>101 Dothideomycetes genomes: a test case for predicting lifestyles and emergence of pathogens.</title>
        <authorList>
            <person name="Haridas S."/>
            <person name="Albert R."/>
            <person name="Binder M."/>
            <person name="Bloem J."/>
            <person name="Labutti K."/>
            <person name="Salamov A."/>
            <person name="Andreopoulos B."/>
            <person name="Baker S."/>
            <person name="Barry K."/>
            <person name="Bills G."/>
            <person name="Bluhm B."/>
            <person name="Cannon C."/>
            <person name="Castanera R."/>
            <person name="Culley D."/>
            <person name="Daum C."/>
            <person name="Ezra D."/>
            <person name="Gonzalez J."/>
            <person name="Henrissat B."/>
            <person name="Kuo A."/>
            <person name="Liang C."/>
            <person name="Lipzen A."/>
            <person name="Lutzoni F."/>
            <person name="Magnuson J."/>
            <person name="Mondo S."/>
            <person name="Nolan M."/>
            <person name="Ohm R."/>
            <person name="Pangilinan J."/>
            <person name="Park H.-J."/>
            <person name="Ramirez L."/>
            <person name="Alfaro M."/>
            <person name="Sun H."/>
            <person name="Tritt A."/>
            <person name="Yoshinaga Y."/>
            <person name="Zwiers L.-H."/>
            <person name="Turgeon B."/>
            <person name="Goodwin S."/>
            <person name="Spatafora J."/>
            <person name="Crous P."/>
            <person name="Grigoriev I."/>
        </authorList>
    </citation>
    <scope>NUCLEOTIDE SEQUENCE</scope>
    <source>
        <strain evidence="1">ATCC 200398</strain>
    </source>
</reference>